<keyword evidence="3" id="KW-1185">Reference proteome</keyword>
<name>A0ABX0SAS6_9ACTN</name>
<evidence type="ECO:0000256" key="1">
    <source>
        <dbReference type="SAM" id="MobiDB-lite"/>
    </source>
</evidence>
<reference evidence="2 3" key="1">
    <citation type="submission" date="2020-02" db="EMBL/GenBank/DDBJ databases">
        <title>Sequencing the genomes of 1000 actinobacteria strains.</title>
        <authorList>
            <person name="Klenk H.-P."/>
        </authorList>
    </citation>
    <scope>NUCLEOTIDE SEQUENCE [LARGE SCALE GENOMIC DNA]</scope>
    <source>
        <strain evidence="2 3">DSM 19609</strain>
    </source>
</reference>
<feature type="region of interest" description="Disordered" evidence="1">
    <location>
        <begin position="47"/>
        <end position="89"/>
    </location>
</feature>
<proteinExistence type="predicted"/>
<protein>
    <recommendedName>
        <fullName evidence="4">Late embryogenesis abundant protein</fullName>
    </recommendedName>
</protein>
<feature type="compositionally biased region" description="Basic and acidic residues" evidence="1">
    <location>
        <begin position="60"/>
        <end position="71"/>
    </location>
</feature>
<comment type="caution">
    <text evidence="2">The sequence shown here is derived from an EMBL/GenBank/DDBJ whole genome shotgun (WGS) entry which is preliminary data.</text>
</comment>
<organism evidence="2 3">
    <name type="scientific">Brooklawnia cerclae</name>
    <dbReference type="NCBI Taxonomy" id="349934"/>
    <lineage>
        <taxon>Bacteria</taxon>
        <taxon>Bacillati</taxon>
        <taxon>Actinomycetota</taxon>
        <taxon>Actinomycetes</taxon>
        <taxon>Propionibacteriales</taxon>
        <taxon>Propionibacteriaceae</taxon>
        <taxon>Brooklawnia</taxon>
    </lineage>
</organism>
<dbReference type="Proteomes" id="UP000749311">
    <property type="component" value="Unassembled WGS sequence"/>
</dbReference>
<evidence type="ECO:0000313" key="3">
    <source>
        <dbReference type="Proteomes" id="UP000749311"/>
    </source>
</evidence>
<gene>
    <name evidence="2" type="ORF">FB473_000079</name>
</gene>
<dbReference type="EMBL" id="JAAMOZ010000001">
    <property type="protein sequence ID" value="NIH55434.1"/>
    <property type="molecule type" value="Genomic_DNA"/>
</dbReference>
<sequence>MYEVQNADVARRNSLFTHWLPLKGCEFSLSVPSVSYASLLDLNRVNDNPQAFDTSSGTPPEDHQYNDEQDRVSVTSRSKGADPEKSAYYDDKLAEILDERFAPAVADDSPQENKR</sequence>
<feature type="compositionally biased region" description="Polar residues" evidence="1">
    <location>
        <begin position="47"/>
        <end position="58"/>
    </location>
</feature>
<evidence type="ECO:0008006" key="4">
    <source>
        <dbReference type="Google" id="ProtNLM"/>
    </source>
</evidence>
<evidence type="ECO:0000313" key="2">
    <source>
        <dbReference type="EMBL" id="NIH55434.1"/>
    </source>
</evidence>
<feature type="compositionally biased region" description="Basic and acidic residues" evidence="1">
    <location>
        <begin position="79"/>
        <end position="89"/>
    </location>
</feature>
<accession>A0ABX0SAS6</accession>
<dbReference type="RefSeq" id="WP_167163801.1">
    <property type="nucleotide sequence ID" value="NZ_BAAAOO010000018.1"/>
</dbReference>